<dbReference type="AlphaFoldDB" id="A0AA42DJM9"/>
<evidence type="ECO:0000313" key="1">
    <source>
        <dbReference type="EMBL" id="MDA3730105.1"/>
    </source>
</evidence>
<name>A0AA42DJM9_9FIRM</name>
<sequence length="126" mass="15031">MDQFMRINLERDINEITKLIKGYMTKTYIDELTREVSRCEDLCNNNRSKEVQLLEALIPFLPVEKRGLFEEVGKMLRYEQVADMILPKIAIPHQHDGMRQDTNEQFMQEIIIKVLLFKIMNTIEKR</sequence>
<keyword evidence="2" id="KW-1185">Reference proteome</keyword>
<dbReference type="EMBL" id="JAQIFT010000007">
    <property type="protein sequence ID" value="MDA3730105.1"/>
    <property type="molecule type" value="Genomic_DNA"/>
</dbReference>
<comment type="caution">
    <text evidence="1">The sequence shown here is derived from an EMBL/GenBank/DDBJ whole genome shotgun (WGS) entry which is preliminary data.</text>
</comment>
<dbReference type="RefSeq" id="WP_271010836.1">
    <property type="nucleotide sequence ID" value="NZ_JAQIFT010000007.1"/>
</dbReference>
<proteinExistence type="predicted"/>
<evidence type="ECO:0000313" key="2">
    <source>
        <dbReference type="Proteomes" id="UP001169242"/>
    </source>
</evidence>
<dbReference type="Proteomes" id="UP001169242">
    <property type="component" value="Unassembled WGS sequence"/>
</dbReference>
<protein>
    <submittedName>
        <fullName evidence="1">Uncharacterized protein</fullName>
    </submittedName>
</protein>
<accession>A0AA42DJM9</accession>
<gene>
    <name evidence="1" type="ORF">PBV87_01070</name>
</gene>
<reference evidence="1" key="1">
    <citation type="journal article" date="2023" name="Int. J. Syst. Evol. Microbiol.">
        <title>&lt;i&gt;Holtiella tumoricola&lt;/i&gt; gen. nov. sp. nov., isolated from a human clinical sample.</title>
        <authorList>
            <person name="Allen-Vercoe E."/>
            <person name="Daigneault M.C."/>
            <person name="Vancuren S.J."/>
            <person name="Cochrane K."/>
            <person name="O'Neal L.L."/>
            <person name="Sankaranarayanan K."/>
            <person name="Lawson P.A."/>
        </authorList>
    </citation>
    <scope>NUCLEOTIDE SEQUENCE</scope>
    <source>
        <strain evidence="1">CC70A</strain>
    </source>
</reference>
<organism evidence="1 2">
    <name type="scientific">Holtiella tumoricola</name>
    <dbReference type="NCBI Taxonomy" id="3018743"/>
    <lineage>
        <taxon>Bacteria</taxon>
        <taxon>Bacillati</taxon>
        <taxon>Bacillota</taxon>
        <taxon>Clostridia</taxon>
        <taxon>Lachnospirales</taxon>
        <taxon>Cellulosilyticaceae</taxon>
        <taxon>Holtiella</taxon>
    </lineage>
</organism>